<dbReference type="OrthoDB" id="3822427at2"/>
<feature type="transmembrane region" description="Helical" evidence="1">
    <location>
        <begin position="235"/>
        <end position="251"/>
    </location>
</feature>
<feature type="transmembrane region" description="Helical" evidence="1">
    <location>
        <begin position="107"/>
        <end position="126"/>
    </location>
</feature>
<evidence type="ECO:0008006" key="4">
    <source>
        <dbReference type="Google" id="ProtNLM"/>
    </source>
</evidence>
<dbReference type="PANTHER" id="PTHR40761">
    <property type="entry name" value="CONSERVED INTEGRAL MEMBRANE ALANINE VALINE AND LEUCINE RICH PROTEIN-RELATED"/>
    <property type="match status" value="1"/>
</dbReference>
<keyword evidence="1" id="KW-0472">Membrane</keyword>
<name>A0A1M5M8Q0_9ACTN</name>
<evidence type="ECO:0000256" key="1">
    <source>
        <dbReference type="SAM" id="Phobius"/>
    </source>
</evidence>
<feature type="transmembrane region" description="Helical" evidence="1">
    <location>
        <begin position="163"/>
        <end position="184"/>
    </location>
</feature>
<keyword evidence="1" id="KW-0812">Transmembrane</keyword>
<evidence type="ECO:0000313" key="2">
    <source>
        <dbReference type="EMBL" id="SHG73632.1"/>
    </source>
</evidence>
<reference evidence="2 3" key="1">
    <citation type="submission" date="2016-11" db="EMBL/GenBank/DDBJ databases">
        <authorList>
            <person name="Jaros S."/>
            <person name="Januszkiewicz K."/>
            <person name="Wedrychowicz H."/>
        </authorList>
    </citation>
    <scope>NUCLEOTIDE SEQUENCE [LARGE SCALE GENOMIC DNA]</scope>
    <source>
        <strain evidence="2 3">DSM 45627</strain>
    </source>
</reference>
<sequence>MTLADVVSYVAAALSAMGVAMANVMQRKAGLANGPDRAFGPRFLLDLVRSPTWLLGFGGLVGSFVLQAVALGYGQLSAVEPIITLEVPLTLLVASRVFGSRLGRPEWGGILAMTAGMIVFIAALAPQPGDATDVSHRVYLVAGGATAATIALLVGAGQRGRPVWRTACLGAAAGTSFGLTATMIKETIEQGERHGLAGVLTTWQTYTAVGFGVAGLVLVQWALHLGPLLAAQPGFTLMDPLVSIFWGVLVFDEATRSGWWLAPATAGALGVGAGVVVLARSPLLARVNASDEPMPTPATAPT</sequence>
<dbReference type="InterPro" id="IPR037185">
    <property type="entry name" value="EmrE-like"/>
</dbReference>
<feature type="transmembrane region" description="Helical" evidence="1">
    <location>
        <begin position="76"/>
        <end position="95"/>
    </location>
</feature>
<evidence type="ECO:0000313" key="3">
    <source>
        <dbReference type="Proteomes" id="UP000186132"/>
    </source>
</evidence>
<proteinExistence type="predicted"/>
<protein>
    <recommendedName>
        <fullName evidence="4">Magnesium transporter NIPA</fullName>
    </recommendedName>
</protein>
<feature type="transmembrane region" description="Helical" evidence="1">
    <location>
        <begin position="6"/>
        <end position="25"/>
    </location>
</feature>
<dbReference type="NCBIfam" id="NF038012">
    <property type="entry name" value="DMT_1"/>
    <property type="match status" value="1"/>
</dbReference>
<feature type="transmembrane region" description="Helical" evidence="1">
    <location>
        <begin position="138"/>
        <end position="156"/>
    </location>
</feature>
<keyword evidence="3" id="KW-1185">Reference proteome</keyword>
<accession>A0A1M5M8Q0</accession>
<feature type="transmembrane region" description="Helical" evidence="1">
    <location>
        <begin position="204"/>
        <end position="223"/>
    </location>
</feature>
<organism evidence="2 3">
    <name type="scientific">Jatrophihabitans endophyticus</name>
    <dbReference type="NCBI Taxonomy" id="1206085"/>
    <lineage>
        <taxon>Bacteria</taxon>
        <taxon>Bacillati</taxon>
        <taxon>Actinomycetota</taxon>
        <taxon>Actinomycetes</taxon>
        <taxon>Jatrophihabitantales</taxon>
        <taxon>Jatrophihabitantaceae</taxon>
        <taxon>Jatrophihabitans</taxon>
    </lineage>
</organism>
<feature type="transmembrane region" description="Helical" evidence="1">
    <location>
        <begin position="257"/>
        <end position="279"/>
    </location>
</feature>
<dbReference type="SUPFAM" id="SSF103481">
    <property type="entry name" value="Multidrug resistance efflux transporter EmrE"/>
    <property type="match status" value="1"/>
</dbReference>
<dbReference type="PANTHER" id="PTHR40761:SF1">
    <property type="entry name" value="CONSERVED INTEGRAL MEMBRANE ALANINE VALINE AND LEUCINE RICH PROTEIN-RELATED"/>
    <property type="match status" value="1"/>
</dbReference>
<dbReference type="Gene3D" id="1.10.3730.20">
    <property type="match status" value="1"/>
</dbReference>
<dbReference type="AlphaFoldDB" id="A0A1M5M8Q0"/>
<gene>
    <name evidence="2" type="ORF">SAMN05443575_2659</name>
</gene>
<dbReference type="EMBL" id="FQVU01000003">
    <property type="protein sequence ID" value="SHG73632.1"/>
    <property type="molecule type" value="Genomic_DNA"/>
</dbReference>
<dbReference type="STRING" id="1206085.SAMN05443575_2659"/>
<keyword evidence="1" id="KW-1133">Transmembrane helix</keyword>
<dbReference type="RefSeq" id="WP_073390774.1">
    <property type="nucleotide sequence ID" value="NZ_FQVU01000003.1"/>
</dbReference>
<feature type="transmembrane region" description="Helical" evidence="1">
    <location>
        <begin position="52"/>
        <end position="70"/>
    </location>
</feature>
<dbReference type="Proteomes" id="UP000186132">
    <property type="component" value="Unassembled WGS sequence"/>
</dbReference>